<accession>A0A8C4M461</accession>
<reference evidence="2" key="1">
    <citation type="submission" date="2023-03" db="UniProtKB">
        <authorList>
            <consortium name="Ensembl"/>
        </authorList>
    </citation>
    <scope>IDENTIFICATION</scope>
</reference>
<name>A0A8C4M461_EQUAS</name>
<feature type="compositionally biased region" description="Gly residues" evidence="1">
    <location>
        <begin position="28"/>
        <end position="37"/>
    </location>
</feature>
<feature type="region of interest" description="Disordered" evidence="1">
    <location>
        <begin position="22"/>
        <end position="59"/>
    </location>
</feature>
<dbReference type="AlphaFoldDB" id="A0A8C4M461"/>
<dbReference type="Ensembl" id="ENSEAST00005022789.1">
    <property type="protein sequence ID" value="ENSEASP00005021001.1"/>
    <property type="gene ID" value="ENSEASG00005014379.1"/>
</dbReference>
<proteinExistence type="predicted"/>
<organism evidence="2">
    <name type="scientific">Equus asinus asinus</name>
    <dbReference type="NCBI Taxonomy" id="83772"/>
    <lineage>
        <taxon>Eukaryota</taxon>
        <taxon>Metazoa</taxon>
        <taxon>Chordata</taxon>
        <taxon>Craniata</taxon>
        <taxon>Vertebrata</taxon>
        <taxon>Euteleostomi</taxon>
        <taxon>Mammalia</taxon>
        <taxon>Eutheria</taxon>
        <taxon>Laurasiatheria</taxon>
        <taxon>Perissodactyla</taxon>
        <taxon>Equidae</taxon>
        <taxon>Equus</taxon>
    </lineage>
</organism>
<sequence length="59" mass="6589">MAEAVERLQQRVEELERELAQERRRRALGGGDGGGGRARIEKMSPEVVDSNPYSSWTSS</sequence>
<protein>
    <submittedName>
        <fullName evidence="2">Uncharacterized protein</fullName>
    </submittedName>
</protein>
<evidence type="ECO:0000256" key="1">
    <source>
        <dbReference type="SAM" id="MobiDB-lite"/>
    </source>
</evidence>
<evidence type="ECO:0000313" key="2">
    <source>
        <dbReference type="Ensembl" id="ENSEASP00005021001.1"/>
    </source>
</evidence>